<dbReference type="PANTHER" id="PTHR12972">
    <property type="entry name" value="DOWNSTREAM NEIGHBOR OF SON"/>
    <property type="match status" value="1"/>
</dbReference>
<keyword evidence="2" id="KW-0217">Developmental protein</keyword>
<protein>
    <recommendedName>
        <fullName evidence="8">Donson</fullName>
    </recommendedName>
</protein>
<dbReference type="GO" id="GO:0005634">
    <property type="term" value="C:nucleus"/>
    <property type="evidence" value="ECO:0007669"/>
    <property type="project" value="UniProtKB-SubCell"/>
</dbReference>
<feature type="compositionally biased region" description="Basic and acidic residues" evidence="5">
    <location>
        <begin position="45"/>
        <end position="58"/>
    </location>
</feature>
<feature type="compositionally biased region" description="Gly residues" evidence="5">
    <location>
        <begin position="21"/>
        <end position="30"/>
    </location>
</feature>
<evidence type="ECO:0000256" key="3">
    <source>
        <dbReference type="ARBA" id="ARBA00023242"/>
    </source>
</evidence>
<evidence type="ECO:0000256" key="4">
    <source>
        <dbReference type="ARBA" id="ARBA00025806"/>
    </source>
</evidence>
<feature type="region of interest" description="Disordered" evidence="5">
    <location>
        <begin position="1"/>
        <end position="77"/>
    </location>
</feature>
<dbReference type="GO" id="GO:0033260">
    <property type="term" value="P:nuclear DNA replication"/>
    <property type="evidence" value="ECO:0007669"/>
    <property type="project" value="TreeGrafter"/>
</dbReference>
<comment type="caution">
    <text evidence="6">The sequence shown here is derived from an EMBL/GenBank/DDBJ whole genome shotgun (WGS) entry which is preliminary data.</text>
</comment>
<reference evidence="7" key="1">
    <citation type="journal article" date="2020" name="Nat. Commun.">
        <title>Genome sequence of the cluster root forming white lupin.</title>
        <authorList>
            <person name="Hufnagel B."/>
            <person name="Marques A."/>
            <person name="Soriano A."/>
            <person name="Marques L."/>
            <person name="Divol F."/>
            <person name="Doumas P."/>
            <person name="Sallet E."/>
            <person name="Mancinotti D."/>
            <person name="Carrere S."/>
            <person name="Marande W."/>
            <person name="Arribat S."/>
            <person name="Keller J."/>
            <person name="Huneau C."/>
            <person name="Blein T."/>
            <person name="Aime D."/>
            <person name="Laguerre M."/>
            <person name="Taylor J."/>
            <person name="Schubert V."/>
            <person name="Nelson M."/>
            <person name="Geu-Flores F."/>
            <person name="Crespi M."/>
            <person name="Gallardo-Guerrero K."/>
            <person name="Delaux P.-M."/>
            <person name="Salse J."/>
            <person name="Berges H."/>
            <person name="Guyot R."/>
            <person name="Gouzy J."/>
            <person name="Peret B."/>
        </authorList>
    </citation>
    <scope>NUCLEOTIDE SEQUENCE [LARGE SCALE GENOMIC DNA]</scope>
    <source>
        <strain evidence="7">cv. Amiga</strain>
    </source>
</reference>
<dbReference type="Proteomes" id="UP000447434">
    <property type="component" value="Chromosome 25"/>
</dbReference>
<evidence type="ECO:0000313" key="7">
    <source>
        <dbReference type="Proteomes" id="UP000447434"/>
    </source>
</evidence>
<evidence type="ECO:0000256" key="2">
    <source>
        <dbReference type="ARBA" id="ARBA00022473"/>
    </source>
</evidence>
<dbReference type="InterPro" id="IPR024861">
    <property type="entry name" value="Donson"/>
</dbReference>
<evidence type="ECO:0000313" key="6">
    <source>
        <dbReference type="EMBL" id="KAE9585333.1"/>
    </source>
</evidence>
<evidence type="ECO:0000256" key="5">
    <source>
        <dbReference type="SAM" id="MobiDB-lite"/>
    </source>
</evidence>
<evidence type="ECO:0000256" key="1">
    <source>
        <dbReference type="ARBA" id="ARBA00004123"/>
    </source>
</evidence>
<dbReference type="PRINTS" id="PR02064">
    <property type="entry name" value="DONSON"/>
</dbReference>
<organism evidence="6 7">
    <name type="scientific">Lupinus albus</name>
    <name type="common">White lupine</name>
    <name type="synonym">Lupinus termis</name>
    <dbReference type="NCBI Taxonomy" id="3870"/>
    <lineage>
        <taxon>Eukaryota</taxon>
        <taxon>Viridiplantae</taxon>
        <taxon>Streptophyta</taxon>
        <taxon>Embryophyta</taxon>
        <taxon>Tracheophyta</taxon>
        <taxon>Spermatophyta</taxon>
        <taxon>Magnoliopsida</taxon>
        <taxon>eudicotyledons</taxon>
        <taxon>Gunneridae</taxon>
        <taxon>Pentapetalae</taxon>
        <taxon>rosids</taxon>
        <taxon>fabids</taxon>
        <taxon>Fabales</taxon>
        <taxon>Fabaceae</taxon>
        <taxon>Papilionoideae</taxon>
        <taxon>50 kb inversion clade</taxon>
        <taxon>genistoids sensu lato</taxon>
        <taxon>core genistoids</taxon>
        <taxon>Genisteae</taxon>
        <taxon>Lupinus</taxon>
    </lineage>
</organism>
<evidence type="ECO:0008006" key="8">
    <source>
        <dbReference type="Google" id="ProtNLM"/>
    </source>
</evidence>
<name>A0A6A4MWI1_LUPAL</name>
<comment type="similarity">
    <text evidence="4">Belongs to the DONSON family.</text>
</comment>
<sequence length="635" mass="68586">MARVAIETSVHHSSRRIGLGLPKGGGGGGSMVKLKRKTPSQLRGEQLKRASVVDHTDESPFTLDGSSSNNTTKLDNGFKKPGLSGTLRYTGTHVDDIFPAKKSRFKIVSGKENAKENAFLEKSSILKNLSAFANSETTRQQGISCLKNSVASIEVSKGGVLQACQTTEKCSQGKFLSVSELSSAADRSSGLAAPVDMGKTLRGLFALDSNADNGLAAESSEKCGDLSSAFTGNFFSECHVPSQKAPLDLTLKTSMRVVCSSSVNWIHRSVLSGTMPFESQNMRVSQGFNGLHSWIYPQSVLPPSLISVLSSSAVDGESEFLRKRHVDWEESFRNLYYMLRKNICRLFYVCTSQFVVMFTGSDTSRRAKCSCNAYISKSTRGLRSLLREHDVSFSMPLCHSKVEQVTTEDLAELSEIENQNLGQTRRLKSFSDVDNSPESLLVFSGNDNVHGLYDVLLNYRSILTSLSGMDVPVLCSPLPFQNSASSSPNIKCMEMRRAEHIAASSNGSIGKDSEPAQGLLDGLCCSIEINDAFLPPWIISGICGLMGSEGRSFEASFVTEPNSLGLNVALKSTCDKSESKAGGSENMANSSGTFGISESIAISSLQSCSLKGLKYNDGSYTATLSPVTYFHHIDD</sequence>
<dbReference type="OrthoDB" id="534063at2759"/>
<keyword evidence="3" id="KW-0539">Nucleus</keyword>
<feature type="compositionally biased region" description="Polar residues" evidence="5">
    <location>
        <begin position="64"/>
        <end position="74"/>
    </location>
</feature>
<keyword evidence="7" id="KW-1185">Reference proteome</keyword>
<dbReference type="PANTHER" id="PTHR12972:SF0">
    <property type="entry name" value="PROTEIN DOWNSTREAM NEIGHBOR OF SON"/>
    <property type="match status" value="1"/>
</dbReference>
<gene>
    <name evidence="6" type="ORF">Lalb_Chr25g0287841</name>
</gene>
<comment type="subcellular location">
    <subcellularLocation>
        <location evidence="1">Nucleus</location>
    </subcellularLocation>
</comment>
<accession>A0A6A4MWI1</accession>
<proteinExistence type="inferred from homology"/>
<dbReference type="EMBL" id="WOCE01000025">
    <property type="protein sequence ID" value="KAE9585333.1"/>
    <property type="molecule type" value="Genomic_DNA"/>
</dbReference>
<dbReference type="AlphaFoldDB" id="A0A6A4MWI1"/>